<dbReference type="Pfam" id="PF13592">
    <property type="entry name" value="HTH_33"/>
    <property type="match status" value="1"/>
</dbReference>
<feature type="domain" description="Winged helix-turn helix" evidence="1">
    <location>
        <begin position="95"/>
        <end position="152"/>
    </location>
</feature>
<dbReference type="RefSeq" id="WP_373292166.1">
    <property type="nucleotide sequence ID" value="NZ_BMQL01000057.1"/>
</dbReference>
<name>A0A918CP60_9DEIO</name>
<dbReference type="EMBL" id="BMQL01000057">
    <property type="protein sequence ID" value="GGR33060.1"/>
    <property type="molecule type" value="Genomic_DNA"/>
</dbReference>
<dbReference type="NCBIfam" id="NF033545">
    <property type="entry name" value="transpos_IS630"/>
    <property type="match status" value="1"/>
</dbReference>
<gene>
    <name evidence="2" type="ORF">GCM10008957_49310</name>
</gene>
<dbReference type="InterPro" id="IPR047655">
    <property type="entry name" value="Transpos_IS630-like"/>
</dbReference>
<evidence type="ECO:0000259" key="1">
    <source>
        <dbReference type="Pfam" id="PF13592"/>
    </source>
</evidence>
<evidence type="ECO:0000313" key="2">
    <source>
        <dbReference type="EMBL" id="GGR33060.1"/>
    </source>
</evidence>
<dbReference type="AlphaFoldDB" id="A0A918CP60"/>
<dbReference type="Pfam" id="PF13384">
    <property type="entry name" value="HTH_23"/>
    <property type="match status" value="1"/>
</dbReference>
<comment type="caution">
    <text evidence="2">The sequence shown here is derived from an EMBL/GenBank/DDBJ whole genome shotgun (WGS) entry which is preliminary data.</text>
</comment>
<dbReference type="SUPFAM" id="SSF46689">
    <property type="entry name" value="Homeodomain-like"/>
    <property type="match status" value="1"/>
</dbReference>
<dbReference type="Proteomes" id="UP000603865">
    <property type="component" value="Unassembled WGS sequence"/>
</dbReference>
<accession>A0A918CP60</accession>
<reference evidence="2" key="2">
    <citation type="submission" date="2020-09" db="EMBL/GenBank/DDBJ databases">
        <authorList>
            <person name="Sun Q."/>
            <person name="Ohkuma M."/>
        </authorList>
    </citation>
    <scope>NUCLEOTIDE SEQUENCE</scope>
    <source>
        <strain evidence="2">JCM 31311</strain>
    </source>
</reference>
<organism evidence="2 3">
    <name type="scientific">Deinococcus ruber</name>
    <dbReference type="NCBI Taxonomy" id="1848197"/>
    <lineage>
        <taxon>Bacteria</taxon>
        <taxon>Thermotogati</taxon>
        <taxon>Deinococcota</taxon>
        <taxon>Deinococci</taxon>
        <taxon>Deinococcales</taxon>
        <taxon>Deinococcaceae</taxon>
        <taxon>Deinococcus</taxon>
    </lineage>
</organism>
<keyword evidence="3" id="KW-1185">Reference proteome</keyword>
<sequence>MSQVWRPSRLTRSQLEERRLDALPLLDDPALSTSTLAEQFGVQASTVRTWRRRSRLQGCLDARPITGRPSQLSDEHIAELIDIIRAGPDPQRFPDHRWNARRVRELIGLTYGIWYHPDWVGKLLRRWGFSWQKSENRAVERDEARIECWVEEQRPILEQKVEAGETLVFVDEVGFSLKPTMAYSWAPRLHYESGVRFFHVPIPAFPWVELTFALPLTRRNTGLPCSVR</sequence>
<reference evidence="2" key="1">
    <citation type="journal article" date="2014" name="Int. J. Syst. Evol. Microbiol.">
        <title>Complete genome sequence of Corynebacterium casei LMG S-19264T (=DSM 44701T), isolated from a smear-ripened cheese.</title>
        <authorList>
            <consortium name="US DOE Joint Genome Institute (JGI-PGF)"/>
            <person name="Walter F."/>
            <person name="Albersmeier A."/>
            <person name="Kalinowski J."/>
            <person name="Ruckert C."/>
        </authorList>
    </citation>
    <scope>NUCLEOTIDE SEQUENCE</scope>
    <source>
        <strain evidence="2">JCM 31311</strain>
    </source>
</reference>
<proteinExistence type="predicted"/>
<dbReference type="InterPro" id="IPR009057">
    <property type="entry name" value="Homeodomain-like_sf"/>
</dbReference>
<dbReference type="InterPro" id="IPR025959">
    <property type="entry name" value="Winged_HTH_dom"/>
</dbReference>
<protein>
    <recommendedName>
        <fullName evidence="1">Winged helix-turn helix domain-containing protein</fullName>
    </recommendedName>
</protein>
<evidence type="ECO:0000313" key="3">
    <source>
        <dbReference type="Proteomes" id="UP000603865"/>
    </source>
</evidence>